<dbReference type="GO" id="GO:0005777">
    <property type="term" value="C:peroxisome"/>
    <property type="evidence" value="ECO:0007669"/>
    <property type="project" value="InterPro"/>
</dbReference>
<dbReference type="SUPFAM" id="SSF54585">
    <property type="entry name" value="Cdc48 domain 2-like"/>
    <property type="match status" value="1"/>
</dbReference>
<keyword evidence="2" id="KW-0067">ATP-binding</keyword>
<evidence type="ECO:0000256" key="2">
    <source>
        <dbReference type="ARBA" id="ARBA00022840"/>
    </source>
</evidence>
<keyword evidence="1" id="KW-0547">Nucleotide-binding</keyword>
<evidence type="ECO:0000259" key="3">
    <source>
        <dbReference type="Pfam" id="PF09262"/>
    </source>
</evidence>
<proteinExistence type="predicted"/>
<dbReference type="InterPro" id="IPR015342">
    <property type="entry name" value="PEX1-N_C-lobe"/>
</dbReference>
<organism evidence="4">
    <name type="scientific">Rhizophora mucronata</name>
    <name type="common">Asiatic mangrove</name>
    <dbReference type="NCBI Taxonomy" id="61149"/>
    <lineage>
        <taxon>Eukaryota</taxon>
        <taxon>Viridiplantae</taxon>
        <taxon>Streptophyta</taxon>
        <taxon>Embryophyta</taxon>
        <taxon>Tracheophyta</taxon>
        <taxon>Spermatophyta</taxon>
        <taxon>Magnoliopsida</taxon>
        <taxon>eudicotyledons</taxon>
        <taxon>Gunneridae</taxon>
        <taxon>Pentapetalae</taxon>
        <taxon>rosids</taxon>
        <taxon>fabids</taxon>
        <taxon>Malpighiales</taxon>
        <taxon>Rhizophoraceae</taxon>
        <taxon>Rhizophora</taxon>
    </lineage>
</organism>
<evidence type="ECO:0000313" key="4">
    <source>
        <dbReference type="EMBL" id="MBX30644.1"/>
    </source>
</evidence>
<dbReference type="Pfam" id="PF09262">
    <property type="entry name" value="PEX-1N"/>
    <property type="match status" value="1"/>
</dbReference>
<name>A0A2P2MK92_RHIMU</name>
<dbReference type="InterPro" id="IPR029067">
    <property type="entry name" value="CDC48_domain_2-like_sf"/>
</dbReference>
<dbReference type="GO" id="GO:0007031">
    <property type="term" value="P:peroxisome organization"/>
    <property type="evidence" value="ECO:0007669"/>
    <property type="project" value="InterPro"/>
</dbReference>
<dbReference type="InterPro" id="IPR009010">
    <property type="entry name" value="Asp_de-COase-like_dom_sf"/>
</dbReference>
<evidence type="ECO:0000256" key="1">
    <source>
        <dbReference type="ARBA" id="ARBA00022741"/>
    </source>
</evidence>
<dbReference type="GO" id="GO:0005524">
    <property type="term" value="F:ATP binding"/>
    <property type="evidence" value="ECO:0007669"/>
    <property type="project" value="UniProtKB-KW"/>
</dbReference>
<reference evidence="4" key="1">
    <citation type="submission" date="2018-02" db="EMBL/GenBank/DDBJ databases">
        <title>Rhizophora mucronata_Transcriptome.</title>
        <authorList>
            <person name="Meera S.P."/>
            <person name="Sreeshan A."/>
            <person name="Augustine A."/>
        </authorList>
    </citation>
    <scope>NUCLEOTIDE SEQUENCE</scope>
    <source>
        <tissue evidence="4">Leaf</tissue>
    </source>
</reference>
<sequence>MEFEVRHVGGIENCFVSLPLHLIQILESTRPGLSSQVLSLELRSSSSSSGLWTVAWSGATSSSSSIEVARQFADCISLPDHMMVQVRVVSNVTNATLVTIEPSSEDDWEVLELNAEQAEAAILKQVRTVHEAMKFPLWLHGHAIITFSVVSTFPKKPCNLCLEPKLLLLQRDGKRMQKNKTLPCSLMRKIILQRYHCVFRIQIEDFFINVMLMGSSLVFHSHLSLICILKLLLNFH</sequence>
<dbReference type="SUPFAM" id="SSF50692">
    <property type="entry name" value="ADC-like"/>
    <property type="match status" value="1"/>
</dbReference>
<dbReference type="AlphaFoldDB" id="A0A2P2MK92"/>
<dbReference type="EMBL" id="GGEC01050160">
    <property type="protein sequence ID" value="MBX30644.1"/>
    <property type="molecule type" value="Transcribed_RNA"/>
</dbReference>
<accession>A0A2P2MK92</accession>
<protein>
    <submittedName>
        <fullName evidence="4">Uncharacterized protein MANES_S058800</fullName>
    </submittedName>
</protein>
<feature type="domain" description="Peroxisomal ATPase PEX1 N-terminal C-lobe" evidence="3">
    <location>
        <begin position="98"/>
        <end position="158"/>
    </location>
</feature>
<dbReference type="Gene3D" id="3.10.330.10">
    <property type="match status" value="1"/>
</dbReference>